<dbReference type="InterPro" id="IPR035965">
    <property type="entry name" value="PAS-like_dom_sf"/>
</dbReference>
<dbReference type="CDD" id="cd00130">
    <property type="entry name" value="PAS"/>
    <property type="match status" value="1"/>
</dbReference>
<dbReference type="PROSITE" id="PS50109">
    <property type="entry name" value="HIS_KIN"/>
    <property type="match status" value="1"/>
</dbReference>
<dbReference type="SUPFAM" id="SSF47384">
    <property type="entry name" value="Homodimeric domain of signal transducing histidine kinase"/>
    <property type="match status" value="1"/>
</dbReference>
<dbReference type="SMART" id="SM00387">
    <property type="entry name" value="HATPase_c"/>
    <property type="match status" value="1"/>
</dbReference>
<keyword evidence="9" id="KW-0472">Membrane</keyword>
<dbReference type="Proteomes" id="UP000198552">
    <property type="component" value="Unassembled WGS sequence"/>
</dbReference>
<evidence type="ECO:0000256" key="5">
    <source>
        <dbReference type="ARBA" id="ARBA00022741"/>
    </source>
</evidence>
<dbReference type="GO" id="GO:0006355">
    <property type="term" value="P:regulation of DNA-templated transcription"/>
    <property type="evidence" value="ECO:0007669"/>
    <property type="project" value="InterPro"/>
</dbReference>
<dbReference type="Pfam" id="PF00989">
    <property type="entry name" value="PAS"/>
    <property type="match status" value="1"/>
</dbReference>
<keyword evidence="14" id="KW-1185">Reference proteome</keyword>
<dbReference type="SUPFAM" id="SSF55874">
    <property type="entry name" value="ATPase domain of HSP90 chaperone/DNA topoisomerase II/histidine kinase"/>
    <property type="match status" value="1"/>
</dbReference>
<dbReference type="STRING" id="1527607.SAMN05428957_103246"/>
<dbReference type="InterPro" id="IPR004358">
    <property type="entry name" value="Sig_transdc_His_kin-like_C"/>
</dbReference>
<dbReference type="Gene3D" id="3.30.450.20">
    <property type="entry name" value="PAS domain"/>
    <property type="match status" value="1"/>
</dbReference>
<dbReference type="InterPro" id="IPR036890">
    <property type="entry name" value="HATPase_C_sf"/>
</dbReference>
<evidence type="ECO:0000259" key="12">
    <source>
        <dbReference type="PROSITE" id="PS50113"/>
    </source>
</evidence>
<dbReference type="InterPro" id="IPR001610">
    <property type="entry name" value="PAC"/>
</dbReference>
<dbReference type="PRINTS" id="PR00344">
    <property type="entry name" value="BCTRLSENSOR"/>
</dbReference>
<gene>
    <name evidence="13" type="ORF">SAMN05428957_103246</name>
</gene>
<keyword evidence="7" id="KW-0067">ATP-binding</keyword>
<dbReference type="EC" id="2.7.13.3" evidence="2"/>
<evidence type="ECO:0000313" key="14">
    <source>
        <dbReference type="Proteomes" id="UP000198552"/>
    </source>
</evidence>
<evidence type="ECO:0000256" key="2">
    <source>
        <dbReference type="ARBA" id="ARBA00012438"/>
    </source>
</evidence>
<organism evidence="13 14">
    <name type="scientific">Oryzisolibacter propanilivorax</name>
    <dbReference type="NCBI Taxonomy" id="1527607"/>
    <lineage>
        <taxon>Bacteria</taxon>
        <taxon>Pseudomonadati</taxon>
        <taxon>Pseudomonadota</taxon>
        <taxon>Betaproteobacteria</taxon>
        <taxon>Burkholderiales</taxon>
        <taxon>Comamonadaceae</taxon>
        <taxon>Oryzisolibacter</taxon>
    </lineage>
</organism>
<evidence type="ECO:0000256" key="3">
    <source>
        <dbReference type="ARBA" id="ARBA00022553"/>
    </source>
</evidence>
<proteinExistence type="predicted"/>
<dbReference type="GO" id="GO:0005524">
    <property type="term" value="F:ATP binding"/>
    <property type="evidence" value="ECO:0007669"/>
    <property type="project" value="UniProtKB-KW"/>
</dbReference>
<dbReference type="GO" id="GO:0000155">
    <property type="term" value="F:phosphorelay sensor kinase activity"/>
    <property type="evidence" value="ECO:0007669"/>
    <property type="project" value="InterPro"/>
</dbReference>
<keyword evidence="3" id="KW-0597">Phosphoprotein</keyword>
<feature type="domain" description="PAC" evidence="12">
    <location>
        <begin position="384"/>
        <end position="436"/>
    </location>
</feature>
<feature type="transmembrane region" description="Helical" evidence="9">
    <location>
        <begin position="273"/>
        <end position="292"/>
    </location>
</feature>
<dbReference type="InterPro" id="IPR013767">
    <property type="entry name" value="PAS_fold"/>
</dbReference>
<evidence type="ECO:0000256" key="9">
    <source>
        <dbReference type="SAM" id="Phobius"/>
    </source>
</evidence>
<evidence type="ECO:0000256" key="6">
    <source>
        <dbReference type="ARBA" id="ARBA00022777"/>
    </source>
</evidence>
<dbReference type="InterPro" id="IPR005467">
    <property type="entry name" value="His_kinase_dom"/>
</dbReference>
<dbReference type="PANTHER" id="PTHR43065:SF10">
    <property type="entry name" value="PEROXIDE STRESS-ACTIVATED HISTIDINE KINASE MAK3"/>
    <property type="match status" value="1"/>
</dbReference>
<evidence type="ECO:0000259" key="11">
    <source>
        <dbReference type="PROSITE" id="PS50112"/>
    </source>
</evidence>
<keyword evidence="8" id="KW-0902">Two-component regulatory system</keyword>
<dbReference type="PROSITE" id="PS50112">
    <property type="entry name" value="PAS"/>
    <property type="match status" value="1"/>
</dbReference>
<keyword evidence="9" id="KW-1133">Transmembrane helix</keyword>
<dbReference type="SMART" id="SM00091">
    <property type="entry name" value="PAS"/>
    <property type="match status" value="1"/>
</dbReference>
<accession>A0A1G9RFH6</accession>
<protein>
    <recommendedName>
        <fullName evidence="2">histidine kinase</fullName>
        <ecNumber evidence="2">2.7.13.3</ecNumber>
    </recommendedName>
</protein>
<feature type="domain" description="Histidine kinase" evidence="10">
    <location>
        <begin position="456"/>
        <end position="672"/>
    </location>
</feature>
<dbReference type="InterPro" id="IPR036097">
    <property type="entry name" value="HisK_dim/P_sf"/>
</dbReference>
<dbReference type="AlphaFoldDB" id="A0A1G9RFH6"/>
<dbReference type="EMBL" id="FNHP01000003">
    <property type="protein sequence ID" value="SDM22062.1"/>
    <property type="molecule type" value="Genomic_DNA"/>
</dbReference>
<evidence type="ECO:0000259" key="10">
    <source>
        <dbReference type="PROSITE" id="PS50109"/>
    </source>
</evidence>
<sequence length="685" mass="74507">MPPTAPPLPPHDDFALLHAGARSLPDRGRWTVLWMMGLAGLIVAAVLALVWYLNRFESDEEARRRSADAQWLEQSVQFHFRRLEGDVEQLARQAALDGPAAWAEATRELPAGLLWRAAGVVDARAWLAEQDGASAGDIAAWQEDQVRSPDNHQALQTLEDIVRGLRRASYAGPMRAADGSGGDHVWLAMPYFDGARLLGLYVVRLSMRRAVAAMLPPWFLQHQSVRLVDDSDPPSPALPQAPQPYRTVLNLPGTDLLLEVVPQGARTSWVPRVFFLVALVFLLGMLASLAALRRDFIKRQQVQQRLQAEVALRTAMERSVSIGMRAWDMQGQILYVNQAFCSMLGFSGDELRGSRAPLPYWPAEQLEQLHALHQDMMRAGTRPQGVEAQFRHKDGHLVDVLIHEAPLHAADGTQLGWMSSILDISERKRAQQLAASQQEKLEASARLVAVGEVASTLAHELNQPLGALSSFANGLLNRLARGPVAPDELQAVVRRMAALAERAGGVTQRVNAFARRRELKLQRLDLVPLVRRAAAAAQEAHGAAALQLALPEAPVWVQGDALLLEHLVHNLCGNALDWARHGGGAPRVQLRLTLCDGATRHACLAVADSGPGVPEEARGRIFDAFYSTKEGGMGMGLAICRSIAEAHHGRILVGADAQLGGALFTAELPLADAAPPPPAPTLPHD</sequence>
<dbReference type="InterPro" id="IPR003594">
    <property type="entry name" value="HATPase_dom"/>
</dbReference>
<dbReference type="Gene3D" id="3.30.565.10">
    <property type="entry name" value="Histidine kinase-like ATPase, C-terminal domain"/>
    <property type="match status" value="1"/>
</dbReference>
<evidence type="ECO:0000256" key="4">
    <source>
        <dbReference type="ARBA" id="ARBA00022679"/>
    </source>
</evidence>
<dbReference type="NCBIfam" id="TIGR00229">
    <property type="entry name" value="sensory_box"/>
    <property type="match status" value="1"/>
</dbReference>
<evidence type="ECO:0000256" key="1">
    <source>
        <dbReference type="ARBA" id="ARBA00000085"/>
    </source>
</evidence>
<feature type="domain" description="PAS" evidence="11">
    <location>
        <begin position="308"/>
        <end position="380"/>
    </location>
</feature>
<evidence type="ECO:0000313" key="13">
    <source>
        <dbReference type="EMBL" id="SDM22062.1"/>
    </source>
</evidence>
<dbReference type="PROSITE" id="PS50113">
    <property type="entry name" value="PAC"/>
    <property type="match status" value="1"/>
</dbReference>
<keyword evidence="4" id="KW-0808">Transferase</keyword>
<dbReference type="InterPro" id="IPR000014">
    <property type="entry name" value="PAS"/>
</dbReference>
<dbReference type="Pfam" id="PF02518">
    <property type="entry name" value="HATPase_c"/>
    <property type="match status" value="1"/>
</dbReference>
<dbReference type="InterPro" id="IPR003661">
    <property type="entry name" value="HisK_dim/P_dom"/>
</dbReference>
<dbReference type="RefSeq" id="WP_175488231.1">
    <property type="nucleotide sequence ID" value="NZ_FNHP01000003.1"/>
</dbReference>
<dbReference type="PANTHER" id="PTHR43065">
    <property type="entry name" value="SENSOR HISTIDINE KINASE"/>
    <property type="match status" value="1"/>
</dbReference>
<dbReference type="Gene3D" id="1.10.287.130">
    <property type="match status" value="1"/>
</dbReference>
<keyword evidence="9" id="KW-0812">Transmembrane</keyword>
<dbReference type="Pfam" id="PF00512">
    <property type="entry name" value="HisKA"/>
    <property type="match status" value="1"/>
</dbReference>
<dbReference type="SMART" id="SM00086">
    <property type="entry name" value="PAC"/>
    <property type="match status" value="1"/>
</dbReference>
<reference evidence="14" key="1">
    <citation type="submission" date="2016-10" db="EMBL/GenBank/DDBJ databases">
        <authorList>
            <person name="Varghese N."/>
            <person name="Submissions S."/>
        </authorList>
    </citation>
    <scope>NUCLEOTIDE SEQUENCE [LARGE SCALE GENOMIC DNA]</scope>
    <source>
        <strain evidence="14">EPL6</strain>
    </source>
</reference>
<dbReference type="SMART" id="SM00388">
    <property type="entry name" value="HisKA"/>
    <property type="match status" value="1"/>
</dbReference>
<evidence type="ECO:0000256" key="8">
    <source>
        <dbReference type="ARBA" id="ARBA00023012"/>
    </source>
</evidence>
<name>A0A1G9RFH6_9BURK</name>
<dbReference type="InterPro" id="IPR000700">
    <property type="entry name" value="PAS-assoc_C"/>
</dbReference>
<keyword evidence="5" id="KW-0547">Nucleotide-binding</keyword>
<keyword evidence="6 13" id="KW-0418">Kinase</keyword>
<comment type="catalytic activity">
    <reaction evidence="1">
        <text>ATP + protein L-histidine = ADP + protein N-phospho-L-histidine.</text>
        <dbReference type="EC" id="2.7.13.3"/>
    </reaction>
</comment>
<dbReference type="SUPFAM" id="SSF55785">
    <property type="entry name" value="PYP-like sensor domain (PAS domain)"/>
    <property type="match status" value="1"/>
</dbReference>
<feature type="transmembrane region" description="Helical" evidence="9">
    <location>
        <begin position="32"/>
        <end position="54"/>
    </location>
</feature>
<dbReference type="CDD" id="cd00082">
    <property type="entry name" value="HisKA"/>
    <property type="match status" value="1"/>
</dbReference>
<evidence type="ECO:0000256" key="7">
    <source>
        <dbReference type="ARBA" id="ARBA00022840"/>
    </source>
</evidence>